<dbReference type="OrthoDB" id="274641at2759"/>
<keyword evidence="2" id="KW-0999">Mitochondrion inner membrane</keyword>
<dbReference type="PANTHER" id="PTHR12910">
    <property type="entry name" value="NADH-UBIQUINONE OXIDOREDUCTASE SUBUNIT B17.2"/>
    <property type="match status" value="1"/>
</dbReference>
<keyword evidence="2" id="KW-0813">Transport</keyword>
<evidence type="ECO:0000256" key="2">
    <source>
        <dbReference type="RuleBase" id="RU363103"/>
    </source>
</evidence>
<protein>
    <recommendedName>
        <fullName evidence="2">NADH dehydrogenase [ubiquinone] 1 alpha subcomplex subunit 12</fullName>
    </recommendedName>
</protein>
<evidence type="ECO:0000313" key="5">
    <source>
        <dbReference type="EMBL" id="GMI25049.1"/>
    </source>
</evidence>
<evidence type="ECO:0000256" key="4">
    <source>
        <dbReference type="SAM" id="SignalP"/>
    </source>
</evidence>
<keyword evidence="2" id="KW-0472">Membrane</keyword>
<comment type="caution">
    <text evidence="5">The sequence shown here is derived from an EMBL/GenBank/DDBJ whole genome shotgun (WGS) entry which is preliminary data.</text>
</comment>
<dbReference type="AlphaFoldDB" id="A0A9W7L3C3"/>
<feature type="chain" id="PRO_5041000533" description="NADH dehydrogenase [ubiquinone] 1 alpha subcomplex subunit 12" evidence="4">
    <location>
        <begin position="22"/>
        <end position="214"/>
    </location>
</feature>
<dbReference type="EMBL" id="BRYA01000598">
    <property type="protein sequence ID" value="GMI25049.1"/>
    <property type="molecule type" value="Genomic_DNA"/>
</dbReference>
<comment type="similarity">
    <text evidence="1 2">Belongs to the complex I NDUFA12 subunit family.</text>
</comment>
<keyword evidence="6" id="KW-1185">Reference proteome</keyword>
<evidence type="ECO:0000256" key="1">
    <source>
        <dbReference type="ARBA" id="ARBA00007355"/>
    </source>
</evidence>
<dbReference type="GO" id="GO:0006979">
    <property type="term" value="P:response to oxidative stress"/>
    <property type="evidence" value="ECO:0007669"/>
    <property type="project" value="TreeGrafter"/>
</dbReference>
<reference evidence="6" key="1">
    <citation type="journal article" date="2023" name="Commun. Biol.">
        <title>Genome analysis of Parmales, the sister group of diatoms, reveals the evolutionary specialization of diatoms from phago-mixotrophs to photoautotrophs.</title>
        <authorList>
            <person name="Ban H."/>
            <person name="Sato S."/>
            <person name="Yoshikawa S."/>
            <person name="Yamada K."/>
            <person name="Nakamura Y."/>
            <person name="Ichinomiya M."/>
            <person name="Sato N."/>
            <person name="Blanc-Mathieu R."/>
            <person name="Endo H."/>
            <person name="Kuwata A."/>
            <person name="Ogata H."/>
        </authorList>
    </citation>
    <scope>NUCLEOTIDE SEQUENCE [LARGE SCALE GENOMIC DNA]</scope>
</reference>
<evidence type="ECO:0000313" key="6">
    <source>
        <dbReference type="Proteomes" id="UP001165065"/>
    </source>
</evidence>
<comment type="subcellular location">
    <subcellularLocation>
        <location evidence="2">Mitochondrion inner membrane</location>
        <topology evidence="2">Peripheral membrane protein</topology>
        <orientation evidence="2">Matrix side</orientation>
    </subcellularLocation>
</comment>
<dbReference type="Proteomes" id="UP001165065">
    <property type="component" value="Unassembled WGS sequence"/>
</dbReference>
<feature type="compositionally biased region" description="Basic and acidic residues" evidence="3">
    <location>
        <begin position="199"/>
        <end position="214"/>
    </location>
</feature>
<accession>A0A9W7L3C3</accession>
<dbReference type="GO" id="GO:0045271">
    <property type="term" value="C:respiratory chain complex I"/>
    <property type="evidence" value="ECO:0007669"/>
    <property type="project" value="InterPro"/>
</dbReference>
<keyword evidence="2" id="KW-0496">Mitochondrion</keyword>
<name>A0A9W7L3C3_9STRA</name>
<keyword evidence="2" id="KW-0679">Respiratory chain</keyword>
<proteinExistence type="inferred from homology"/>
<dbReference type="Pfam" id="PF05071">
    <property type="entry name" value="NDUFA12"/>
    <property type="match status" value="1"/>
</dbReference>
<organism evidence="5 6">
    <name type="scientific">Triparma columacea</name>
    <dbReference type="NCBI Taxonomy" id="722753"/>
    <lineage>
        <taxon>Eukaryota</taxon>
        <taxon>Sar</taxon>
        <taxon>Stramenopiles</taxon>
        <taxon>Ochrophyta</taxon>
        <taxon>Bolidophyceae</taxon>
        <taxon>Parmales</taxon>
        <taxon>Triparmaceae</taxon>
        <taxon>Triparma</taxon>
    </lineage>
</organism>
<dbReference type="GO" id="GO:0005743">
    <property type="term" value="C:mitochondrial inner membrane"/>
    <property type="evidence" value="ECO:0007669"/>
    <property type="project" value="UniProtKB-SubCell"/>
</dbReference>
<keyword evidence="4" id="KW-0732">Signal</keyword>
<feature type="region of interest" description="Disordered" evidence="3">
    <location>
        <begin position="172"/>
        <end position="214"/>
    </location>
</feature>
<feature type="signal peptide" evidence="4">
    <location>
        <begin position="1"/>
        <end position="21"/>
    </location>
</feature>
<dbReference type="PANTHER" id="PTHR12910:SF2">
    <property type="entry name" value="NADH DEHYDROGENASE [UBIQUINONE] 1 ALPHA SUBCOMPLEX SUBUNIT 12"/>
    <property type="match status" value="1"/>
</dbReference>
<dbReference type="InterPro" id="IPR007763">
    <property type="entry name" value="NDUFA12"/>
</dbReference>
<gene>
    <name evidence="5" type="ORF">TrCOL_g12038</name>
</gene>
<sequence length="214" mass="24529">MNRLPSFLVFLFSPLPSPSFSQVLAVIRNVQHALKTRGGWKGLFDHMYTNGDYPFKVGRLVGTDPGGNKYYENTKDFAFGQHRWVEYADHHNYDPSSIPPDWHSWMHSMSDEPGQETDAFLKRKEADIKQILKSSDAPYSHQVGQTNEPPPNPINHLHNMSQIRSRGFQVGNTVFYTPSPKPGETEPYYTQPGSQYAGKQKEYVDKKLREKGLR</sequence>
<feature type="region of interest" description="Disordered" evidence="3">
    <location>
        <begin position="134"/>
        <end position="158"/>
    </location>
</feature>
<comment type="function">
    <text evidence="2">Accessory subunit of the mitochondrial membrane respiratory chain NADH dehydrogenase (Complex I), that is believed not to be involved in catalysis. Complex I functions in the transfer of electrons from NADH to the respiratory chain. The immediate electron acceptor for the enzyme is believed to be ubiquinone.</text>
</comment>
<evidence type="ECO:0000256" key="3">
    <source>
        <dbReference type="SAM" id="MobiDB-lite"/>
    </source>
</evidence>
<keyword evidence="2" id="KW-0249">Electron transport</keyword>